<protein>
    <submittedName>
        <fullName evidence="3">Uncharacterized protein</fullName>
    </submittedName>
</protein>
<comment type="caution">
    <text evidence="3">The sequence shown here is derived from an EMBL/GenBank/DDBJ whole genome shotgun (WGS) entry which is preliminary data.</text>
</comment>
<feature type="region of interest" description="Disordered" evidence="1">
    <location>
        <begin position="51"/>
        <end position="137"/>
    </location>
</feature>
<evidence type="ECO:0000256" key="2">
    <source>
        <dbReference type="SAM" id="Phobius"/>
    </source>
</evidence>
<keyword evidence="2" id="KW-0472">Membrane</keyword>
<gene>
    <name evidence="3" type="ORF">MCOR33_007506</name>
</gene>
<organism evidence="3 4">
    <name type="scientific">Pyricularia grisea</name>
    <name type="common">Crabgrass-specific blast fungus</name>
    <name type="synonym">Magnaporthe grisea</name>
    <dbReference type="NCBI Taxonomy" id="148305"/>
    <lineage>
        <taxon>Eukaryota</taxon>
        <taxon>Fungi</taxon>
        <taxon>Dikarya</taxon>
        <taxon>Ascomycota</taxon>
        <taxon>Pezizomycotina</taxon>
        <taxon>Sordariomycetes</taxon>
        <taxon>Sordariomycetidae</taxon>
        <taxon>Magnaporthales</taxon>
        <taxon>Pyriculariaceae</taxon>
        <taxon>Pyricularia</taxon>
    </lineage>
</organism>
<evidence type="ECO:0000313" key="4">
    <source>
        <dbReference type="Proteomes" id="UP001059893"/>
    </source>
</evidence>
<dbReference type="Proteomes" id="UP001059893">
    <property type="component" value="Unassembled WGS sequence"/>
</dbReference>
<dbReference type="EMBL" id="JABSND010000156">
    <property type="protein sequence ID" value="KAI6295648.1"/>
    <property type="molecule type" value="Genomic_DNA"/>
</dbReference>
<keyword evidence="2" id="KW-0812">Transmembrane</keyword>
<accession>A0ABQ8NF85</accession>
<feature type="transmembrane region" description="Helical" evidence="2">
    <location>
        <begin position="6"/>
        <end position="27"/>
    </location>
</feature>
<proteinExistence type="predicted"/>
<reference evidence="3" key="1">
    <citation type="submission" date="2021-01" db="EMBL/GenBank/DDBJ databases">
        <title>Deciphering the adaptive evolutionary patterns associated with biogeogrpahic diversity in the finger millet blast pathogen Magnaporthe oryzae in Eastern Africa.</title>
        <authorList>
            <person name="Onyema G."/>
            <person name="Shittu T.A."/>
            <person name="Dodsworth S."/>
            <person name="Devilliers S."/>
            <person name="Muthumeenakshi S."/>
            <person name="Sreenivasaprasad S."/>
        </authorList>
    </citation>
    <scope>NUCLEOTIDE SEQUENCE</scope>
    <source>
        <strain evidence="3">D15/s37</strain>
    </source>
</reference>
<name>A0ABQ8NF85_PYRGI</name>
<sequence length="151" mass="17077">MMTSSFNIGIIVMLCVFAGIFILVGICRFHLLLKFANYEPGPARTRAIDRPWEATGATRTTARSRQAHRQSMLPSYSLEPRTGEISVSNAEYGVTNDDPQSDVRLSHMLRDLEQPPPAYQEPGASSRPRSRTLEEARLEVESRAWSRLWRA</sequence>
<feature type="compositionally biased region" description="Basic and acidic residues" evidence="1">
    <location>
        <begin position="104"/>
        <end position="113"/>
    </location>
</feature>
<evidence type="ECO:0000313" key="3">
    <source>
        <dbReference type="EMBL" id="KAI6295648.1"/>
    </source>
</evidence>
<keyword evidence="4" id="KW-1185">Reference proteome</keyword>
<feature type="compositionally biased region" description="Low complexity" evidence="1">
    <location>
        <begin position="54"/>
        <end position="64"/>
    </location>
</feature>
<keyword evidence="2" id="KW-1133">Transmembrane helix</keyword>
<evidence type="ECO:0000256" key="1">
    <source>
        <dbReference type="SAM" id="MobiDB-lite"/>
    </source>
</evidence>